<feature type="transmembrane region" description="Helical" evidence="1">
    <location>
        <begin position="273"/>
        <end position="292"/>
    </location>
</feature>
<sequence>MMVRLVIALGALLLGGAVLAWGGAPALEAWLLPFHLVLGLVVGAIGALLVAHLLVEDWLAPPRPSLEALAWLAPLAALLALPLLLAPAALYPWAADPGLAEGPRAAWFSLPVFRLRVGLLLGALVLAALLLARPGAGRREARFALALWLPAGLLLAQDIVLSRDPAWFGSLQGTALVIEQASAALSLAVLAVLLRRGEDGMRGVDRALLVLATLTVWLWFVQFVVVWMADLPAEAAWYLRRGGAWAWLKAALVAILAAAILLALLPRPGPRRLGLVALLLLAQHIGHGLWLLRPEAPGGAPPLMVELVVAAGVLGLAWWWAALSARRRASARASDH</sequence>
<feature type="transmembrane region" description="Helical" evidence="1">
    <location>
        <begin position="68"/>
        <end position="93"/>
    </location>
</feature>
<accession>A0A6M1LIT9</accession>
<feature type="transmembrane region" description="Helical" evidence="1">
    <location>
        <begin position="173"/>
        <end position="194"/>
    </location>
</feature>
<dbReference type="PANTHER" id="PTHR43044:SF1">
    <property type="entry name" value="QUINOL:CYTOCHROME C OXIDOREDUCTASE QUINONE-BINDING SUBUNIT 2"/>
    <property type="match status" value="1"/>
</dbReference>
<keyword evidence="1" id="KW-1133">Transmembrane helix</keyword>
<dbReference type="AlphaFoldDB" id="A0A6M1LIT9"/>
<keyword evidence="1" id="KW-0472">Membrane</keyword>
<keyword evidence="1" id="KW-0812">Transmembrane</keyword>
<protein>
    <recommendedName>
        <fullName evidence="4">Quinol:cytochrome c oxidoreductase quinone-binding subunit 2</fullName>
    </recommendedName>
</protein>
<feature type="transmembrane region" description="Helical" evidence="1">
    <location>
        <begin position="30"/>
        <end position="56"/>
    </location>
</feature>
<reference evidence="2 3" key="1">
    <citation type="submission" date="2020-03" db="EMBL/GenBank/DDBJ databases">
        <title>Roseomonas stagni sp. nov., isolated from pond water in Japan.</title>
        <authorList>
            <person name="Furuhata K."/>
            <person name="Miyamoto H."/>
            <person name="Goto K."/>
        </authorList>
    </citation>
    <scope>NUCLEOTIDE SEQUENCE [LARGE SCALE GENOMIC DNA]</scope>
    <source>
        <strain evidence="2 3">PeD5</strain>
    </source>
</reference>
<evidence type="ECO:0000313" key="3">
    <source>
        <dbReference type="Proteomes" id="UP000475385"/>
    </source>
</evidence>
<organism evidence="2 3">
    <name type="scientific">Falsiroseomonas algicola</name>
    <dbReference type="NCBI Taxonomy" id="2716930"/>
    <lineage>
        <taxon>Bacteria</taxon>
        <taxon>Pseudomonadati</taxon>
        <taxon>Pseudomonadota</taxon>
        <taxon>Alphaproteobacteria</taxon>
        <taxon>Acetobacterales</taxon>
        <taxon>Roseomonadaceae</taxon>
        <taxon>Falsiroseomonas</taxon>
    </lineage>
</organism>
<feature type="transmembrane region" description="Helical" evidence="1">
    <location>
        <begin position="206"/>
        <end position="229"/>
    </location>
</feature>
<comment type="caution">
    <text evidence="2">The sequence shown here is derived from an EMBL/GenBank/DDBJ whole genome shotgun (WGS) entry which is preliminary data.</text>
</comment>
<feature type="transmembrane region" description="Helical" evidence="1">
    <location>
        <begin position="244"/>
        <end position="266"/>
    </location>
</feature>
<evidence type="ECO:0000313" key="2">
    <source>
        <dbReference type="EMBL" id="NGM20097.1"/>
    </source>
</evidence>
<feature type="transmembrane region" description="Helical" evidence="1">
    <location>
        <begin position="304"/>
        <end position="323"/>
    </location>
</feature>
<gene>
    <name evidence="2" type="ORF">G3576_08735</name>
</gene>
<evidence type="ECO:0008006" key="4">
    <source>
        <dbReference type="Google" id="ProtNLM"/>
    </source>
</evidence>
<dbReference type="PANTHER" id="PTHR43044">
    <property type="match status" value="1"/>
</dbReference>
<dbReference type="Proteomes" id="UP000475385">
    <property type="component" value="Unassembled WGS sequence"/>
</dbReference>
<keyword evidence="3" id="KW-1185">Reference proteome</keyword>
<proteinExistence type="predicted"/>
<dbReference type="RefSeq" id="WP_164694010.1">
    <property type="nucleotide sequence ID" value="NZ_JAAIKB010000003.1"/>
</dbReference>
<evidence type="ECO:0000256" key="1">
    <source>
        <dbReference type="SAM" id="Phobius"/>
    </source>
</evidence>
<feature type="transmembrane region" description="Helical" evidence="1">
    <location>
        <begin position="113"/>
        <end position="131"/>
    </location>
</feature>
<dbReference type="EMBL" id="JAAIKB010000003">
    <property type="protein sequence ID" value="NGM20097.1"/>
    <property type="molecule type" value="Genomic_DNA"/>
</dbReference>
<name>A0A6M1LIT9_9PROT</name>
<feature type="transmembrane region" description="Helical" evidence="1">
    <location>
        <begin position="143"/>
        <end position="161"/>
    </location>
</feature>